<evidence type="ECO:0000313" key="3">
    <source>
        <dbReference type="Proteomes" id="UP000184300"/>
    </source>
</evidence>
<keyword evidence="3" id="KW-1185">Reference proteome</keyword>
<dbReference type="STRING" id="1160497.A0A1L9VLF3"/>
<evidence type="ECO:0000256" key="1">
    <source>
        <dbReference type="SAM" id="MobiDB-lite"/>
    </source>
</evidence>
<dbReference type="VEuPathDB" id="FungiDB:ASPGLDRAFT_46663"/>
<dbReference type="EMBL" id="KV878896">
    <property type="protein sequence ID" value="OJJ84756.1"/>
    <property type="molecule type" value="Genomic_DNA"/>
</dbReference>
<dbReference type="AlphaFoldDB" id="A0A1L9VLF3"/>
<proteinExistence type="predicted"/>
<feature type="compositionally biased region" description="Basic and acidic residues" evidence="1">
    <location>
        <begin position="30"/>
        <end position="44"/>
    </location>
</feature>
<name>A0A1L9VLF3_ASPGL</name>
<dbReference type="OrthoDB" id="3511049at2759"/>
<reference evidence="3" key="1">
    <citation type="journal article" date="2017" name="Genome Biol.">
        <title>Comparative genomics reveals high biological diversity and specific adaptations in the industrially and medically important fungal genus Aspergillus.</title>
        <authorList>
            <person name="de Vries R.P."/>
            <person name="Riley R."/>
            <person name="Wiebenga A."/>
            <person name="Aguilar-Osorio G."/>
            <person name="Amillis S."/>
            <person name="Uchima C.A."/>
            <person name="Anderluh G."/>
            <person name="Asadollahi M."/>
            <person name="Askin M."/>
            <person name="Barry K."/>
            <person name="Battaglia E."/>
            <person name="Bayram O."/>
            <person name="Benocci T."/>
            <person name="Braus-Stromeyer S.A."/>
            <person name="Caldana C."/>
            <person name="Canovas D."/>
            <person name="Cerqueira G.C."/>
            <person name="Chen F."/>
            <person name="Chen W."/>
            <person name="Choi C."/>
            <person name="Clum A."/>
            <person name="Dos Santos R.A."/>
            <person name="Damasio A.R."/>
            <person name="Diallinas G."/>
            <person name="Emri T."/>
            <person name="Fekete E."/>
            <person name="Flipphi M."/>
            <person name="Freyberg S."/>
            <person name="Gallo A."/>
            <person name="Gournas C."/>
            <person name="Habgood R."/>
            <person name="Hainaut M."/>
            <person name="Harispe M.L."/>
            <person name="Henrissat B."/>
            <person name="Hilden K.S."/>
            <person name="Hope R."/>
            <person name="Hossain A."/>
            <person name="Karabika E."/>
            <person name="Karaffa L."/>
            <person name="Karanyi Z."/>
            <person name="Krasevec N."/>
            <person name="Kuo A."/>
            <person name="Kusch H."/>
            <person name="LaButti K."/>
            <person name="Lagendijk E.L."/>
            <person name="Lapidus A."/>
            <person name="Levasseur A."/>
            <person name="Lindquist E."/>
            <person name="Lipzen A."/>
            <person name="Logrieco A.F."/>
            <person name="MacCabe A."/>
            <person name="Maekelae M.R."/>
            <person name="Malavazi I."/>
            <person name="Melin P."/>
            <person name="Meyer V."/>
            <person name="Mielnichuk N."/>
            <person name="Miskei M."/>
            <person name="Molnar A.P."/>
            <person name="Mule G."/>
            <person name="Ngan C.Y."/>
            <person name="Orejas M."/>
            <person name="Orosz E."/>
            <person name="Ouedraogo J.P."/>
            <person name="Overkamp K.M."/>
            <person name="Park H.-S."/>
            <person name="Perrone G."/>
            <person name="Piumi F."/>
            <person name="Punt P.J."/>
            <person name="Ram A.F."/>
            <person name="Ramon A."/>
            <person name="Rauscher S."/>
            <person name="Record E."/>
            <person name="Riano-Pachon D.M."/>
            <person name="Robert V."/>
            <person name="Roehrig J."/>
            <person name="Ruller R."/>
            <person name="Salamov A."/>
            <person name="Salih N.S."/>
            <person name="Samson R.A."/>
            <person name="Sandor E."/>
            <person name="Sanguinetti M."/>
            <person name="Schuetze T."/>
            <person name="Sepcic K."/>
            <person name="Shelest E."/>
            <person name="Sherlock G."/>
            <person name="Sophianopoulou V."/>
            <person name="Squina F.M."/>
            <person name="Sun H."/>
            <person name="Susca A."/>
            <person name="Todd R.B."/>
            <person name="Tsang A."/>
            <person name="Unkles S.E."/>
            <person name="van de Wiele N."/>
            <person name="van Rossen-Uffink D."/>
            <person name="Oliveira J.V."/>
            <person name="Vesth T.C."/>
            <person name="Visser J."/>
            <person name="Yu J.-H."/>
            <person name="Zhou M."/>
            <person name="Andersen M.R."/>
            <person name="Archer D.B."/>
            <person name="Baker S.E."/>
            <person name="Benoit I."/>
            <person name="Brakhage A.A."/>
            <person name="Braus G.H."/>
            <person name="Fischer R."/>
            <person name="Frisvad J.C."/>
            <person name="Goldman G.H."/>
            <person name="Houbraken J."/>
            <person name="Oakley B."/>
            <person name="Pocsi I."/>
            <person name="Scazzocchio C."/>
            <person name="Seiboth B."/>
            <person name="vanKuyk P.A."/>
            <person name="Wortman J."/>
            <person name="Dyer P.S."/>
            <person name="Grigoriev I.V."/>
        </authorList>
    </citation>
    <scope>NUCLEOTIDE SEQUENCE [LARGE SCALE GENOMIC DNA]</scope>
    <source>
        <strain evidence="3">CBS 516.65</strain>
    </source>
</reference>
<sequence>MSFTDTTHGNMVSKTTLADISPPSSPPQTDELKKTARNKYEEKHRSLKILPALPYTPPTSPPPKVSKFTSEDKASAEDETRPNFSQLKTKLGIGNWKCGCTTLKGDPCKNRISYHKKVDINTQICSLKTPSHSSQKLKDELYKLAELVHCRHHNNRAQMCSRVDNWRNAFPAPLLW</sequence>
<feature type="region of interest" description="Disordered" evidence="1">
    <location>
        <begin position="1"/>
        <end position="82"/>
    </location>
</feature>
<dbReference type="Proteomes" id="UP000184300">
    <property type="component" value="Unassembled WGS sequence"/>
</dbReference>
<feature type="compositionally biased region" description="Basic and acidic residues" evidence="1">
    <location>
        <begin position="69"/>
        <end position="81"/>
    </location>
</feature>
<feature type="compositionally biased region" description="Polar residues" evidence="1">
    <location>
        <begin position="1"/>
        <end position="18"/>
    </location>
</feature>
<accession>A0A1L9VLF3</accession>
<feature type="compositionally biased region" description="Pro residues" evidence="1">
    <location>
        <begin position="54"/>
        <end position="64"/>
    </location>
</feature>
<gene>
    <name evidence="2" type="ORF">ASPGLDRAFT_46663</name>
</gene>
<protein>
    <submittedName>
        <fullName evidence="2">Uncharacterized protein</fullName>
    </submittedName>
</protein>
<dbReference type="GeneID" id="34462756"/>
<organism evidence="2 3">
    <name type="scientific">Aspergillus glaucus CBS 516.65</name>
    <dbReference type="NCBI Taxonomy" id="1160497"/>
    <lineage>
        <taxon>Eukaryota</taxon>
        <taxon>Fungi</taxon>
        <taxon>Dikarya</taxon>
        <taxon>Ascomycota</taxon>
        <taxon>Pezizomycotina</taxon>
        <taxon>Eurotiomycetes</taxon>
        <taxon>Eurotiomycetidae</taxon>
        <taxon>Eurotiales</taxon>
        <taxon>Aspergillaceae</taxon>
        <taxon>Aspergillus</taxon>
        <taxon>Aspergillus subgen. Aspergillus</taxon>
    </lineage>
</organism>
<dbReference type="RefSeq" id="XP_022401454.1">
    <property type="nucleotide sequence ID" value="XM_022546495.1"/>
</dbReference>
<evidence type="ECO:0000313" key="2">
    <source>
        <dbReference type="EMBL" id="OJJ84756.1"/>
    </source>
</evidence>